<gene>
    <name evidence="1" type="ORF">L873DRAFT_1808528</name>
</gene>
<dbReference type="AlphaFoldDB" id="A0A3N4JJ25"/>
<evidence type="ECO:0000313" key="2">
    <source>
        <dbReference type="Proteomes" id="UP000276215"/>
    </source>
</evidence>
<sequence>MVSIEILNPYPSHHFCPYPSTPHVPHSHYDAASVWLSPRLSTMVKLTYRSTEAQVGALQPIYLQPNPQR</sequence>
<organism evidence="1 2">
    <name type="scientific">Choiromyces venosus 120613-1</name>
    <dbReference type="NCBI Taxonomy" id="1336337"/>
    <lineage>
        <taxon>Eukaryota</taxon>
        <taxon>Fungi</taxon>
        <taxon>Dikarya</taxon>
        <taxon>Ascomycota</taxon>
        <taxon>Pezizomycotina</taxon>
        <taxon>Pezizomycetes</taxon>
        <taxon>Pezizales</taxon>
        <taxon>Tuberaceae</taxon>
        <taxon>Choiromyces</taxon>
    </lineage>
</organism>
<accession>A0A3N4JJ25</accession>
<name>A0A3N4JJ25_9PEZI</name>
<dbReference type="Proteomes" id="UP000276215">
    <property type="component" value="Unassembled WGS sequence"/>
</dbReference>
<protein>
    <submittedName>
        <fullName evidence="1">Uncharacterized protein</fullName>
    </submittedName>
</protein>
<dbReference type="EMBL" id="ML120397">
    <property type="protein sequence ID" value="RPA98262.1"/>
    <property type="molecule type" value="Genomic_DNA"/>
</dbReference>
<evidence type="ECO:0000313" key="1">
    <source>
        <dbReference type="EMBL" id="RPA98262.1"/>
    </source>
</evidence>
<proteinExistence type="predicted"/>
<keyword evidence="2" id="KW-1185">Reference proteome</keyword>
<reference evidence="1 2" key="1">
    <citation type="journal article" date="2018" name="Nat. Ecol. Evol.">
        <title>Pezizomycetes genomes reveal the molecular basis of ectomycorrhizal truffle lifestyle.</title>
        <authorList>
            <person name="Murat C."/>
            <person name="Payen T."/>
            <person name="Noel B."/>
            <person name="Kuo A."/>
            <person name="Morin E."/>
            <person name="Chen J."/>
            <person name="Kohler A."/>
            <person name="Krizsan K."/>
            <person name="Balestrini R."/>
            <person name="Da Silva C."/>
            <person name="Montanini B."/>
            <person name="Hainaut M."/>
            <person name="Levati E."/>
            <person name="Barry K.W."/>
            <person name="Belfiori B."/>
            <person name="Cichocki N."/>
            <person name="Clum A."/>
            <person name="Dockter R.B."/>
            <person name="Fauchery L."/>
            <person name="Guy J."/>
            <person name="Iotti M."/>
            <person name="Le Tacon F."/>
            <person name="Lindquist E.A."/>
            <person name="Lipzen A."/>
            <person name="Malagnac F."/>
            <person name="Mello A."/>
            <person name="Molinier V."/>
            <person name="Miyauchi S."/>
            <person name="Poulain J."/>
            <person name="Riccioni C."/>
            <person name="Rubini A."/>
            <person name="Sitrit Y."/>
            <person name="Splivallo R."/>
            <person name="Traeger S."/>
            <person name="Wang M."/>
            <person name="Zifcakova L."/>
            <person name="Wipf D."/>
            <person name="Zambonelli A."/>
            <person name="Paolocci F."/>
            <person name="Nowrousian M."/>
            <person name="Ottonello S."/>
            <person name="Baldrian P."/>
            <person name="Spatafora J.W."/>
            <person name="Henrissat B."/>
            <person name="Nagy L.G."/>
            <person name="Aury J.M."/>
            <person name="Wincker P."/>
            <person name="Grigoriev I.V."/>
            <person name="Bonfante P."/>
            <person name="Martin F.M."/>
        </authorList>
    </citation>
    <scope>NUCLEOTIDE SEQUENCE [LARGE SCALE GENOMIC DNA]</scope>
    <source>
        <strain evidence="1 2">120613-1</strain>
    </source>
</reference>